<dbReference type="Proteomes" id="UP001457282">
    <property type="component" value="Unassembled WGS sequence"/>
</dbReference>
<accession>A0AAW1YBC1</accession>
<dbReference type="GO" id="GO:0005737">
    <property type="term" value="C:cytoplasm"/>
    <property type="evidence" value="ECO:0007669"/>
    <property type="project" value="UniProtKB-SubCell"/>
</dbReference>
<dbReference type="InterPro" id="IPR025265">
    <property type="entry name" value="WPP_dom"/>
</dbReference>
<evidence type="ECO:0000256" key="1">
    <source>
        <dbReference type="ARBA" id="ARBA00004123"/>
    </source>
</evidence>
<dbReference type="GO" id="GO:0000278">
    <property type="term" value="P:mitotic cell cycle"/>
    <property type="evidence" value="ECO:0007669"/>
    <property type="project" value="InterPro"/>
</dbReference>
<feature type="compositionally biased region" description="Basic and acidic residues" evidence="5">
    <location>
        <begin position="111"/>
        <end position="120"/>
    </location>
</feature>
<dbReference type="InterPro" id="IPR038214">
    <property type="entry name" value="WPP_sf"/>
</dbReference>
<evidence type="ECO:0000313" key="8">
    <source>
        <dbReference type="Proteomes" id="UP001457282"/>
    </source>
</evidence>
<evidence type="ECO:0000256" key="3">
    <source>
        <dbReference type="ARBA" id="ARBA00022490"/>
    </source>
</evidence>
<dbReference type="GO" id="GO:0005634">
    <property type="term" value="C:nucleus"/>
    <property type="evidence" value="ECO:0007669"/>
    <property type="project" value="UniProtKB-SubCell"/>
</dbReference>
<reference evidence="7 8" key="1">
    <citation type="journal article" date="2023" name="G3 (Bethesda)">
        <title>A chromosome-length genome assembly and annotation of blackberry (Rubus argutus, cv. 'Hillquist').</title>
        <authorList>
            <person name="Bruna T."/>
            <person name="Aryal R."/>
            <person name="Dudchenko O."/>
            <person name="Sargent D.J."/>
            <person name="Mead D."/>
            <person name="Buti M."/>
            <person name="Cavallini A."/>
            <person name="Hytonen T."/>
            <person name="Andres J."/>
            <person name="Pham M."/>
            <person name="Weisz D."/>
            <person name="Mascagni F."/>
            <person name="Usai G."/>
            <person name="Natali L."/>
            <person name="Bassil N."/>
            <person name="Fernandez G.E."/>
            <person name="Lomsadze A."/>
            <person name="Armour M."/>
            <person name="Olukolu B."/>
            <person name="Poorten T."/>
            <person name="Britton C."/>
            <person name="Davik J."/>
            <person name="Ashrafi H."/>
            <person name="Aiden E.L."/>
            <person name="Borodovsky M."/>
            <person name="Worthington M."/>
        </authorList>
    </citation>
    <scope>NUCLEOTIDE SEQUENCE [LARGE SCALE GENOMIC DNA]</scope>
    <source>
        <strain evidence="7">PI 553951</strain>
    </source>
</reference>
<feature type="compositionally biased region" description="Basic and acidic residues" evidence="5">
    <location>
        <begin position="14"/>
        <end position="29"/>
    </location>
</feature>
<proteinExistence type="predicted"/>
<organism evidence="7 8">
    <name type="scientific">Rubus argutus</name>
    <name type="common">Southern blackberry</name>
    <dbReference type="NCBI Taxonomy" id="59490"/>
    <lineage>
        <taxon>Eukaryota</taxon>
        <taxon>Viridiplantae</taxon>
        <taxon>Streptophyta</taxon>
        <taxon>Embryophyta</taxon>
        <taxon>Tracheophyta</taxon>
        <taxon>Spermatophyta</taxon>
        <taxon>Magnoliopsida</taxon>
        <taxon>eudicotyledons</taxon>
        <taxon>Gunneridae</taxon>
        <taxon>Pentapetalae</taxon>
        <taxon>rosids</taxon>
        <taxon>fabids</taxon>
        <taxon>Rosales</taxon>
        <taxon>Rosaceae</taxon>
        <taxon>Rosoideae</taxon>
        <taxon>Rosoideae incertae sedis</taxon>
        <taxon>Rubus</taxon>
    </lineage>
</organism>
<keyword evidence="4" id="KW-0539">Nucleus</keyword>
<sequence length="120" mass="12818">MSDAESTMEVESQEQPKQEPQDRKPEKPRSPASFSIWPPTQRTRDAVVDRLIETMTTTPLLSPTATVTLSADEASAAARLIEEDAFAAAGGSARLGGQRDADPAGLLEGDQQAHDGDRQG</sequence>
<name>A0AAW1YBC1_RUBAR</name>
<feature type="region of interest" description="Disordered" evidence="5">
    <location>
        <begin position="1"/>
        <end position="43"/>
    </location>
</feature>
<comment type="caution">
    <text evidence="7">The sequence shown here is derived from an EMBL/GenBank/DDBJ whole genome shotgun (WGS) entry which is preliminary data.</text>
</comment>
<dbReference type="EMBL" id="JBEDUW010000002">
    <property type="protein sequence ID" value="KAK9946445.1"/>
    <property type="molecule type" value="Genomic_DNA"/>
</dbReference>
<gene>
    <name evidence="7" type="ORF">M0R45_011910</name>
</gene>
<dbReference type="Pfam" id="PF13943">
    <property type="entry name" value="WPP"/>
    <property type="match status" value="1"/>
</dbReference>
<dbReference type="PANTHER" id="PTHR34362">
    <property type="entry name" value="WPP DOMAIN-CONTAINING PROTEIN 1-RELATED"/>
    <property type="match status" value="1"/>
</dbReference>
<dbReference type="AlphaFoldDB" id="A0AAW1YBC1"/>
<comment type="subcellular location">
    <subcellularLocation>
        <location evidence="2">Cytoplasm</location>
    </subcellularLocation>
    <subcellularLocation>
        <location evidence="1">Nucleus</location>
    </subcellularLocation>
</comment>
<dbReference type="PANTHER" id="PTHR34362:SF1">
    <property type="entry name" value="WPP DOMAIN-CONTAINING PROTEIN 1-RELATED"/>
    <property type="match status" value="1"/>
</dbReference>
<dbReference type="GO" id="GO:0048527">
    <property type="term" value="P:lateral root development"/>
    <property type="evidence" value="ECO:0007669"/>
    <property type="project" value="InterPro"/>
</dbReference>
<feature type="region of interest" description="Disordered" evidence="5">
    <location>
        <begin position="91"/>
        <end position="120"/>
    </location>
</feature>
<keyword evidence="8" id="KW-1185">Reference proteome</keyword>
<feature type="compositionally biased region" description="Acidic residues" evidence="5">
    <location>
        <begin position="1"/>
        <end position="12"/>
    </location>
</feature>
<evidence type="ECO:0000313" key="7">
    <source>
        <dbReference type="EMBL" id="KAK9946445.1"/>
    </source>
</evidence>
<protein>
    <recommendedName>
        <fullName evidence="6">WPP domain-containing protein</fullName>
    </recommendedName>
</protein>
<dbReference type="InterPro" id="IPR044692">
    <property type="entry name" value="WPP1/2/3"/>
</dbReference>
<evidence type="ECO:0000256" key="4">
    <source>
        <dbReference type="ARBA" id="ARBA00023242"/>
    </source>
</evidence>
<evidence type="ECO:0000256" key="5">
    <source>
        <dbReference type="SAM" id="MobiDB-lite"/>
    </source>
</evidence>
<keyword evidence="3" id="KW-0963">Cytoplasm</keyword>
<dbReference type="Gene3D" id="1.10.246.200">
    <property type="entry name" value="WPP domain"/>
    <property type="match status" value="1"/>
</dbReference>
<evidence type="ECO:0000256" key="2">
    <source>
        <dbReference type="ARBA" id="ARBA00004496"/>
    </source>
</evidence>
<evidence type="ECO:0000259" key="6">
    <source>
        <dbReference type="Pfam" id="PF13943"/>
    </source>
</evidence>
<feature type="domain" description="WPP" evidence="6">
    <location>
        <begin position="33"/>
        <end position="91"/>
    </location>
</feature>